<keyword evidence="3" id="KW-0274">FAD</keyword>
<evidence type="ECO:0000256" key="1">
    <source>
        <dbReference type="ARBA" id="ARBA00007992"/>
    </source>
</evidence>
<keyword evidence="8" id="KW-1185">Reference proteome</keyword>
<keyword evidence="2" id="KW-0285">Flavoprotein</keyword>
<dbReference type="PRINTS" id="PR00420">
    <property type="entry name" value="RNGMNOXGNASE"/>
</dbReference>
<dbReference type="Proteomes" id="UP000030653">
    <property type="component" value="Unassembled WGS sequence"/>
</dbReference>
<dbReference type="Gene3D" id="3.50.50.60">
    <property type="entry name" value="FAD/NAD(P)-binding domain"/>
    <property type="match status" value="1"/>
</dbReference>
<evidence type="ECO:0000313" key="8">
    <source>
        <dbReference type="Proteomes" id="UP000030653"/>
    </source>
</evidence>
<feature type="domain" description="FAD-binding" evidence="6">
    <location>
        <begin position="2"/>
        <end position="352"/>
    </location>
</feature>
<dbReference type="GO" id="GO:0071949">
    <property type="term" value="F:FAD binding"/>
    <property type="evidence" value="ECO:0007669"/>
    <property type="project" value="InterPro"/>
</dbReference>
<gene>
    <name evidence="7" type="ORF">DACRYDRAFT_79683</name>
</gene>
<evidence type="ECO:0000259" key="6">
    <source>
        <dbReference type="Pfam" id="PF01494"/>
    </source>
</evidence>
<accession>M5GCV1</accession>
<dbReference type="STRING" id="1858805.M5GCV1"/>
<proteinExistence type="inferred from homology"/>
<dbReference type="HOGENOM" id="CLU_009665_19_5_1"/>
<dbReference type="PANTHER" id="PTHR13789:SF309">
    <property type="entry name" value="PUTATIVE (AFU_ORTHOLOGUE AFUA_6G14510)-RELATED"/>
    <property type="match status" value="1"/>
</dbReference>
<evidence type="ECO:0000256" key="2">
    <source>
        <dbReference type="ARBA" id="ARBA00022630"/>
    </source>
</evidence>
<protein>
    <submittedName>
        <fullName evidence="7">FAD/NADP-binding domain-containing protein</fullName>
    </submittedName>
</protein>
<reference evidence="7 8" key="1">
    <citation type="journal article" date="2012" name="Science">
        <title>The Paleozoic origin of enzymatic lignin decomposition reconstructed from 31 fungal genomes.</title>
        <authorList>
            <person name="Floudas D."/>
            <person name="Binder M."/>
            <person name="Riley R."/>
            <person name="Barry K."/>
            <person name="Blanchette R.A."/>
            <person name="Henrissat B."/>
            <person name="Martinez A.T."/>
            <person name="Otillar R."/>
            <person name="Spatafora J.W."/>
            <person name="Yadav J.S."/>
            <person name="Aerts A."/>
            <person name="Benoit I."/>
            <person name="Boyd A."/>
            <person name="Carlson A."/>
            <person name="Copeland A."/>
            <person name="Coutinho P.M."/>
            <person name="de Vries R.P."/>
            <person name="Ferreira P."/>
            <person name="Findley K."/>
            <person name="Foster B."/>
            <person name="Gaskell J."/>
            <person name="Glotzer D."/>
            <person name="Gorecki P."/>
            <person name="Heitman J."/>
            <person name="Hesse C."/>
            <person name="Hori C."/>
            <person name="Igarashi K."/>
            <person name="Jurgens J.A."/>
            <person name="Kallen N."/>
            <person name="Kersten P."/>
            <person name="Kohler A."/>
            <person name="Kuees U."/>
            <person name="Kumar T.K.A."/>
            <person name="Kuo A."/>
            <person name="LaButti K."/>
            <person name="Larrondo L.F."/>
            <person name="Lindquist E."/>
            <person name="Ling A."/>
            <person name="Lombard V."/>
            <person name="Lucas S."/>
            <person name="Lundell T."/>
            <person name="Martin R."/>
            <person name="McLaughlin D.J."/>
            <person name="Morgenstern I."/>
            <person name="Morin E."/>
            <person name="Murat C."/>
            <person name="Nagy L.G."/>
            <person name="Nolan M."/>
            <person name="Ohm R.A."/>
            <person name="Patyshakuliyeva A."/>
            <person name="Rokas A."/>
            <person name="Ruiz-Duenas F.J."/>
            <person name="Sabat G."/>
            <person name="Salamov A."/>
            <person name="Samejima M."/>
            <person name="Schmutz J."/>
            <person name="Slot J.C."/>
            <person name="St John F."/>
            <person name="Stenlid J."/>
            <person name="Sun H."/>
            <person name="Sun S."/>
            <person name="Syed K."/>
            <person name="Tsang A."/>
            <person name="Wiebenga A."/>
            <person name="Young D."/>
            <person name="Pisabarro A."/>
            <person name="Eastwood D.C."/>
            <person name="Martin F."/>
            <person name="Cullen D."/>
            <person name="Grigoriev I.V."/>
            <person name="Hibbett D.S."/>
        </authorList>
    </citation>
    <scope>NUCLEOTIDE SEQUENCE [LARGE SCALE GENOMIC DNA]</scope>
    <source>
        <strain evidence="7 8">DJM-731 SS1</strain>
    </source>
</reference>
<evidence type="ECO:0000256" key="5">
    <source>
        <dbReference type="ARBA" id="ARBA00023033"/>
    </source>
</evidence>
<dbReference type="OMA" id="CATERSA"/>
<dbReference type="EMBL" id="JH795863">
    <property type="protein sequence ID" value="EJU01988.1"/>
    <property type="molecule type" value="Genomic_DNA"/>
</dbReference>
<dbReference type="InterPro" id="IPR002938">
    <property type="entry name" value="FAD-bd"/>
</dbReference>
<name>M5GCV1_DACPD</name>
<evidence type="ECO:0000313" key="7">
    <source>
        <dbReference type="EMBL" id="EJU01988.1"/>
    </source>
</evidence>
<dbReference type="Pfam" id="PF01494">
    <property type="entry name" value="FAD_binding_3"/>
    <property type="match status" value="1"/>
</dbReference>
<keyword evidence="4" id="KW-0560">Oxidoreductase</keyword>
<dbReference type="OrthoDB" id="47494at2759"/>
<evidence type="ECO:0000256" key="4">
    <source>
        <dbReference type="ARBA" id="ARBA00023002"/>
    </source>
</evidence>
<comment type="similarity">
    <text evidence="1">Belongs to the paxM FAD-dependent monooxygenase family.</text>
</comment>
<dbReference type="GeneID" id="63691469"/>
<dbReference type="InterPro" id="IPR036188">
    <property type="entry name" value="FAD/NAD-bd_sf"/>
</dbReference>
<dbReference type="RefSeq" id="XP_040628885.1">
    <property type="nucleotide sequence ID" value="XM_040776407.1"/>
</dbReference>
<keyword evidence="5" id="KW-0503">Monooxygenase</keyword>
<evidence type="ECO:0000256" key="3">
    <source>
        <dbReference type="ARBA" id="ARBA00022827"/>
    </source>
</evidence>
<sequence>MKVLLIGGGITGPVLGMLLQHIGHEPVIFERQYEPSSGGIALQLTPQTMKVLRILGLDDKVIALGKPHRKMRYCSEVSGKVLFESDTAPGKISEALGWPMMCATERSAYTKLLVDETQKRGIPIYFNKRLVDVKQDGEKATAIFEDGTTESGDFLVGCDGLHSSVRDSVFGGVVPTYTGIVVVAGRAIIPPGFDASWATQIFGEGGHMFFVQTTDDHVCFGCTYPEPNDVKEDWRKATPEQVQEWLKGIPQTHWSGPPEEIFKHADRIVRFGMYQRPILPVWHKGRVVLCGDAAHPTAPYIGQGANQSLEDCYHMVRLLKKYEPLTTESLDKAFTEYGELRYPRVTKAVQQATQEGKYRIMTGRDACLERDAMLAKGMETQSWKVILDMLQGPYEKESQI</sequence>
<dbReference type="InterPro" id="IPR050493">
    <property type="entry name" value="FAD-dep_Monooxygenase_BioMet"/>
</dbReference>
<dbReference type="PANTHER" id="PTHR13789">
    <property type="entry name" value="MONOOXYGENASE"/>
    <property type="match status" value="1"/>
</dbReference>
<dbReference type="SUPFAM" id="SSF51905">
    <property type="entry name" value="FAD/NAD(P)-binding domain"/>
    <property type="match status" value="1"/>
</dbReference>
<dbReference type="AlphaFoldDB" id="M5GCV1"/>
<organism evidence="7 8">
    <name type="scientific">Dacryopinax primogenitus (strain DJM 731)</name>
    <name type="common">Brown rot fungus</name>
    <dbReference type="NCBI Taxonomy" id="1858805"/>
    <lineage>
        <taxon>Eukaryota</taxon>
        <taxon>Fungi</taxon>
        <taxon>Dikarya</taxon>
        <taxon>Basidiomycota</taxon>
        <taxon>Agaricomycotina</taxon>
        <taxon>Dacrymycetes</taxon>
        <taxon>Dacrymycetales</taxon>
        <taxon>Dacrymycetaceae</taxon>
        <taxon>Dacryopinax</taxon>
    </lineage>
</organism>
<dbReference type="GO" id="GO:0004497">
    <property type="term" value="F:monooxygenase activity"/>
    <property type="evidence" value="ECO:0007669"/>
    <property type="project" value="UniProtKB-KW"/>
</dbReference>